<feature type="transmembrane region" description="Helical" evidence="1">
    <location>
        <begin position="73"/>
        <end position="91"/>
    </location>
</feature>
<dbReference type="OrthoDB" id="9263268at2"/>
<keyword evidence="3" id="KW-1185">Reference proteome</keyword>
<dbReference type="EMBL" id="LVYV01000055">
    <property type="protein sequence ID" value="KZD20652.1"/>
    <property type="molecule type" value="Genomic_DNA"/>
</dbReference>
<feature type="transmembrane region" description="Helical" evidence="1">
    <location>
        <begin position="419"/>
        <end position="437"/>
    </location>
</feature>
<evidence type="ECO:0008006" key="4">
    <source>
        <dbReference type="Google" id="ProtNLM"/>
    </source>
</evidence>
<evidence type="ECO:0000256" key="1">
    <source>
        <dbReference type="SAM" id="Phobius"/>
    </source>
</evidence>
<keyword evidence="1" id="KW-0812">Transmembrane</keyword>
<dbReference type="STRING" id="943830.A4A58_18125"/>
<organism evidence="2 3">
    <name type="scientific">Tardiphaga robiniae</name>
    <dbReference type="NCBI Taxonomy" id="943830"/>
    <lineage>
        <taxon>Bacteria</taxon>
        <taxon>Pseudomonadati</taxon>
        <taxon>Pseudomonadota</taxon>
        <taxon>Alphaproteobacteria</taxon>
        <taxon>Hyphomicrobiales</taxon>
        <taxon>Nitrobacteraceae</taxon>
        <taxon>Tardiphaga</taxon>
    </lineage>
</organism>
<feature type="transmembrane region" description="Helical" evidence="1">
    <location>
        <begin position="111"/>
        <end position="132"/>
    </location>
</feature>
<feature type="transmembrane region" description="Helical" evidence="1">
    <location>
        <begin position="229"/>
        <end position="248"/>
    </location>
</feature>
<dbReference type="RefSeq" id="WP_068738267.1">
    <property type="nucleotide sequence ID" value="NZ_LVYV01000055.1"/>
</dbReference>
<dbReference type="Proteomes" id="UP000076574">
    <property type="component" value="Unassembled WGS sequence"/>
</dbReference>
<gene>
    <name evidence="2" type="ORF">A4A58_18125</name>
</gene>
<feature type="transmembrane region" description="Helical" evidence="1">
    <location>
        <begin position="393"/>
        <end position="413"/>
    </location>
</feature>
<dbReference type="AlphaFoldDB" id="A0A161SKT7"/>
<evidence type="ECO:0000313" key="3">
    <source>
        <dbReference type="Proteomes" id="UP000076574"/>
    </source>
</evidence>
<accession>A0A161SKT7</accession>
<feature type="transmembrane region" description="Helical" evidence="1">
    <location>
        <begin position="323"/>
        <end position="345"/>
    </location>
</feature>
<comment type="caution">
    <text evidence="2">The sequence shown here is derived from an EMBL/GenBank/DDBJ whole genome shotgun (WGS) entry which is preliminary data.</text>
</comment>
<keyword evidence="1" id="KW-0472">Membrane</keyword>
<feature type="transmembrane region" description="Helical" evidence="1">
    <location>
        <begin position="201"/>
        <end position="220"/>
    </location>
</feature>
<reference evidence="2 3" key="1">
    <citation type="submission" date="2016-03" db="EMBL/GenBank/DDBJ databases">
        <title>Microsymbionts genomes from the relict species Vavilovia formosa (Stev.) Fed.</title>
        <authorList>
            <person name="Kopat V."/>
            <person name="Chirak E."/>
            <person name="Kimeklis A."/>
            <person name="Andronov E."/>
        </authorList>
    </citation>
    <scope>NUCLEOTIDE SEQUENCE [LARGE SCALE GENOMIC DNA]</scope>
    <source>
        <strain evidence="2 3">Vaf07</strain>
    </source>
</reference>
<proteinExistence type="predicted"/>
<feature type="transmembrane region" description="Helical" evidence="1">
    <location>
        <begin position="283"/>
        <end position="311"/>
    </location>
</feature>
<feature type="transmembrane region" description="Helical" evidence="1">
    <location>
        <begin position="254"/>
        <end position="271"/>
    </location>
</feature>
<feature type="transmembrane region" description="Helical" evidence="1">
    <location>
        <begin position="449"/>
        <end position="467"/>
    </location>
</feature>
<evidence type="ECO:0000313" key="2">
    <source>
        <dbReference type="EMBL" id="KZD20652.1"/>
    </source>
</evidence>
<protein>
    <recommendedName>
        <fullName evidence="4">Glycosyltransferase RgtA/B/C/D-like domain-containing protein</fullName>
    </recommendedName>
</protein>
<sequence length="745" mass="80590">MLSASLSHPLPSALIVLATFLLMPWPGYALLHLLGFGRHRWSAAVFAGPAVTLALWITVLSGAAWASISLRTIFGPIWIGTLVLAALGVALRWSIHSHVAAAGETKHDVVLLWITAGVLPFVIMPATLRFGIADFVNSTYADPWSYAMVSDYLSTVARGTEGGLSALHQYASHLMNTRNASSAILAHFAYGFGGIKADQTMTLFCLLLLFTNATALIAFARSVFERTEAALCLALLAGLGWPANIVFAGNFDQLLLLPLLPMIATFALRASDKINLVTAGVMIGLFSAAALFAYVELAFIGVVIAMTFVISPRLRLGPAIGRALLVTCIAVPILIVLAWPGLGALMTMLKGQYALTTAATARPGDGYFIGLLTASRLPDTLWAMGGEFPQTRLIALPWLLGTLLSALALLGAWLERRRWAVIIGLLAVAAALFHFNFREHYSYATYKIVSINSWMLGFLAVSGGIGLTRWLKPRLPRRLSLTTVVTTLTLAIAIDRTVVQANVIRFKHNALQQQAYREAQQINAIVQHAPTLLASRDDLANEWAVFYLSDPPVLIAPYRLYMAQAHVIPFMERAKPIDIASIRYIVTDRNDAIRASVWGARRIWDGNAYSLWEINDANWVVLADVINPNGFEPGGIWLGGKTTELLVVTAQPGLATLDASLQPGSRAPIGAELFHATIKDHAGSRAIEVTAGENRLPINVTAGRSFISIGIDDAPTTPPPGTADSRPMILRMVNYGIQRTSQPLR</sequence>
<feature type="transmembrane region" description="Helical" evidence="1">
    <location>
        <begin position="43"/>
        <end position="67"/>
    </location>
</feature>
<name>A0A161SKT7_9BRAD</name>
<keyword evidence="1" id="KW-1133">Transmembrane helix</keyword>
<feature type="transmembrane region" description="Helical" evidence="1">
    <location>
        <begin position="12"/>
        <end position="31"/>
    </location>
</feature>